<name>A0A368ZJW8_9FLAO</name>
<evidence type="ECO:0000259" key="2">
    <source>
        <dbReference type="Pfam" id="PF12969"/>
    </source>
</evidence>
<dbReference type="Gene3D" id="2.60.120.1130">
    <property type="match status" value="1"/>
</dbReference>
<evidence type="ECO:0000313" key="4">
    <source>
        <dbReference type="Proteomes" id="UP000253436"/>
    </source>
</evidence>
<evidence type="ECO:0000313" key="3">
    <source>
        <dbReference type="EMBL" id="RCW94082.1"/>
    </source>
</evidence>
<dbReference type="Gene3D" id="2.60.40.3140">
    <property type="match status" value="1"/>
</dbReference>
<evidence type="ECO:0000256" key="1">
    <source>
        <dbReference type="SAM" id="SignalP"/>
    </source>
</evidence>
<keyword evidence="1" id="KW-0732">Signal</keyword>
<dbReference type="OrthoDB" id="8595007at2"/>
<sequence>MLTIRLKSQSLFLFLIFTSYFAFSQSESVYNASAVSLDLIEDANAIVRYDKQLIEINAIDEMVVHTKRIVTVFNKYGDSHANSLEFYSDNASIKSIEARIYDSRGEEIKKIKKSDFIDHSAVSGGTLYSDSRIKYYDYTPVSYPYTIEYSSEVKHSSTAFIPQWRPIDGYYLGIEYAEYQIENNSQIPLRLKKQNFEGNKVNEVSEFHFKIEDLPAIDYEAYSPSLVTFTPNIKPALTKFNMNGVEGVNNNWKDFGKWVYGALLTGTDELPQEAIDDVKKLTEGVEDKVERAKLVYKYMQDRTRYISVQIGIGGWKPMMADDVNDLGYGDCKGLTNYTKALLEAVDVPAYYTLVYGSRDILNIDREFSSAQGNHAILCVPNGEENIFLECTSQTNPFGFSAGWTDDRDVLLVKPEGGEIVRTKAYDADDSVQHTAATIDLDGQGGFTAQVAITSTGYQYGRHEGIGEKSVRDQHIYYKEYWGDINNLSIDAINISNDKTNVVYTEDLNLSASNYASISGTRLILQPNFFNKVTGIPPRYRERTLEFEIDRSFKDTDEFIIQLPEGLKVEAMTDSKEVTSKFGTYSFKLEILDANRLKYTRTFSLLKGKYQKDDYKAFRDFRKQIVKLDKSKIVLTKA</sequence>
<dbReference type="Gene3D" id="3.10.620.30">
    <property type="match status" value="1"/>
</dbReference>
<dbReference type="EMBL" id="QPJO01000001">
    <property type="protein sequence ID" value="RCW94082.1"/>
    <property type="molecule type" value="Genomic_DNA"/>
</dbReference>
<dbReference type="Proteomes" id="UP000253436">
    <property type="component" value="Unassembled WGS sequence"/>
</dbReference>
<comment type="caution">
    <text evidence="3">The sequence shown here is derived from an EMBL/GenBank/DDBJ whole genome shotgun (WGS) entry which is preliminary data.</text>
</comment>
<accession>A0A368ZJW8</accession>
<dbReference type="Pfam" id="PF12969">
    <property type="entry name" value="DUF3857"/>
    <property type="match status" value="1"/>
</dbReference>
<gene>
    <name evidence="3" type="ORF">DFQ08_101886</name>
</gene>
<feature type="signal peptide" evidence="1">
    <location>
        <begin position="1"/>
        <end position="24"/>
    </location>
</feature>
<feature type="domain" description="DUF3857" evidence="2">
    <location>
        <begin position="62"/>
        <end position="217"/>
    </location>
</feature>
<keyword evidence="4" id="KW-1185">Reference proteome</keyword>
<protein>
    <submittedName>
        <fullName evidence="3">Uncharacterized protein DUF3857</fullName>
    </submittedName>
</protein>
<dbReference type="InterPro" id="IPR038765">
    <property type="entry name" value="Papain-like_cys_pep_sf"/>
</dbReference>
<organism evidence="3 4">
    <name type="scientific">Winogradskyella arenosi</name>
    <dbReference type="NCBI Taxonomy" id="533325"/>
    <lineage>
        <taxon>Bacteria</taxon>
        <taxon>Pseudomonadati</taxon>
        <taxon>Bacteroidota</taxon>
        <taxon>Flavobacteriia</taxon>
        <taxon>Flavobacteriales</taxon>
        <taxon>Flavobacteriaceae</taxon>
        <taxon>Winogradskyella</taxon>
    </lineage>
</organism>
<dbReference type="InterPro" id="IPR024618">
    <property type="entry name" value="DUF3857"/>
</dbReference>
<feature type="chain" id="PRO_5017083135" evidence="1">
    <location>
        <begin position="25"/>
        <end position="637"/>
    </location>
</feature>
<proteinExistence type="predicted"/>
<dbReference type="SUPFAM" id="SSF54001">
    <property type="entry name" value="Cysteine proteinases"/>
    <property type="match status" value="1"/>
</dbReference>
<reference evidence="3 4" key="1">
    <citation type="submission" date="2018-07" db="EMBL/GenBank/DDBJ databases">
        <title>Genomic Encyclopedia of Type Strains, Phase III (KMG-III): the genomes of soil and plant-associated and newly described type strains.</title>
        <authorList>
            <person name="Whitman W."/>
        </authorList>
    </citation>
    <scope>NUCLEOTIDE SEQUENCE [LARGE SCALE GENOMIC DNA]</scope>
    <source>
        <strain evidence="3 4">CECT 7958</strain>
    </source>
</reference>
<dbReference type="AlphaFoldDB" id="A0A368ZJW8"/>